<comment type="caution">
    <text evidence="1">The sequence shown here is derived from an EMBL/GenBank/DDBJ whole genome shotgun (WGS) entry which is preliminary data.</text>
</comment>
<sequence>PEWDNYNFLLNLDLEVDHCCNSKPIQNPNQCPFIFAYPKPQGPNHLYEINMAQDETN</sequence>
<feature type="non-terminal residue" evidence="1">
    <location>
        <position position="57"/>
    </location>
</feature>
<accession>A0ABN7WZC9</accession>
<dbReference type="Proteomes" id="UP000789901">
    <property type="component" value="Unassembled WGS sequence"/>
</dbReference>
<organism evidence="1 2">
    <name type="scientific">Gigaspora margarita</name>
    <dbReference type="NCBI Taxonomy" id="4874"/>
    <lineage>
        <taxon>Eukaryota</taxon>
        <taxon>Fungi</taxon>
        <taxon>Fungi incertae sedis</taxon>
        <taxon>Mucoromycota</taxon>
        <taxon>Glomeromycotina</taxon>
        <taxon>Glomeromycetes</taxon>
        <taxon>Diversisporales</taxon>
        <taxon>Gigasporaceae</taxon>
        <taxon>Gigaspora</taxon>
    </lineage>
</organism>
<name>A0ABN7WZC9_GIGMA</name>
<protein>
    <submittedName>
        <fullName evidence="1">31144_t:CDS:1</fullName>
    </submittedName>
</protein>
<keyword evidence="2" id="KW-1185">Reference proteome</keyword>
<evidence type="ECO:0000313" key="1">
    <source>
        <dbReference type="EMBL" id="CAG8842583.1"/>
    </source>
</evidence>
<feature type="non-terminal residue" evidence="1">
    <location>
        <position position="1"/>
    </location>
</feature>
<evidence type="ECO:0000313" key="2">
    <source>
        <dbReference type="Proteomes" id="UP000789901"/>
    </source>
</evidence>
<gene>
    <name evidence="1" type="ORF">GMARGA_LOCUS36065</name>
</gene>
<reference evidence="1 2" key="1">
    <citation type="submission" date="2021-06" db="EMBL/GenBank/DDBJ databases">
        <authorList>
            <person name="Kallberg Y."/>
            <person name="Tangrot J."/>
            <person name="Rosling A."/>
        </authorList>
    </citation>
    <scope>NUCLEOTIDE SEQUENCE [LARGE SCALE GENOMIC DNA]</scope>
    <source>
        <strain evidence="1 2">120-4 pot B 10/14</strain>
    </source>
</reference>
<dbReference type="EMBL" id="CAJVQB010069461">
    <property type="protein sequence ID" value="CAG8842583.1"/>
    <property type="molecule type" value="Genomic_DNA"/>
</dbReference>
<proteinExistence type="predicted"/>